<organism evidence="9 10">
    <name type="scientific">Desulfotruncus arcticus DSM 17038</name>
    <dbReference type="NCBI Taxonomy" id="1121424"/>
    <lineage>
        <taxon>Bacteria</taxon>
        <taxon>Bacillati</taxon>
        <taxon>Bacillota</taxon>
        <taxon>Clostridia</taxon>
        <taxon>Eubacteriales</taxon>
        <taxon>Desulfallaceae</taxon>
        <taxon>Desulfotruncus</taxon>
    </lineage>
</organism>
<keyword evidence="4 7" id="KW-0812">Transmembrane</keyword>
<evidence type="ECO:0000259" key="8">
    <source>
        <dbReference type="Pfam" id="PF00892"/>
    </source>
</evidence>
<dbReference type="InterPro" id="IPR037185">
    <property type="entry name" value="EmrE-like"/>
</dbReference>
<feature type="transmembrane region" description="Helical" evidence="7">
    <location>
        <begin position="237"/>
        <end position="257"/>
    </location>
</feature>
<proteinExistence type="inferred from homology"/>
<evidence type="ECO:0000256" key="6">
    <source>
        <dbReference type="ARBA" id="ARBA00023136"/>
    </source>
</evidence>
<dbReference type="InterPro" id="IPR051258">
    <property type="entry name" value="Diverse_Substrate_Transporter"/>
</dbReference>
<feature type="transmembrane region" description="Helical" evidence="7">
    <location>
        <begin position="92"/>
        <end position="111"/>
    </location>
</feature>
<feature type="domain" description="EamA" evidence="8">
    <location>
        <begin position="144"/>
        <end position="284"/>
    </location>
</feature>
<evidence type="ECO:0000256" key="1">
    <source>
        <dbReference type="ARBA" id="ARBA00004651"/>
    </source>
</evidence>
<feature type="transmembrane region" description="Helical" evidence="7">
    <location>
        <begin position="118"/>
        <end position="136"/>
    </location>
</feature>
<dbReference type="InterPro" id="IPR000620">
    <property type="entry name" value="EamA_dom"/>
</dbReference>
<evidence type="ECO:0000313" key="9">
    <source>
        <dbReference type="EMBL" id="SFG13081.1"/>
    </source>
</evidence>
<dbReference type="EMBL" id="FOOX01000002">
    <property type="protein sequence ID" value="SFG13081.1"/>
    <property type="molecule type" value="Genomic_DNA"/>
</dbReference>
<dbReference type="GO" id="GO:0005886">
    <property type="term" value="C:plasma membrane"/>
    <property type="evidence" value="ECO:0007669"/>
    <property type="project" value="UniProtKB-SubCell"/>
</dbReference>
<feature type="domain" description="EamA" evidence="8">
    <location>
        <begin position="8"/>
        <end position="134"/>
    </location>
</feature>
<evidence type="ECO:0000256" key="7">
    <source>
        <dbReference type="SAM" id="Phobius"/>
    </source>
</evidence>
<accession>A0A1I2PI44</accession>
<dbReference type="PANTHER" id="PTHR42920:SF5">
    <property type="entry name" value="EAMA DOMAIN-CONTAINING PROTEIN"/>
    <property type="match status" value="1"/>
</dbReference>
<keyword evidence="3" id="KW-1003">Cell membrane</keyword>
<evidence type="ECO:0000313" key="10">
    <source>
        <dbReference type="Proteomes" id="UP000199337"/>
    </source>
</evidence>
<keyword evidence="10" id="KW-1185">Reference proteome</keyword>
<comment type="similarity">
    <text evidence="2">Belongs to the EamA transporter family.</text>
</comment>
<feature type="transmembrane region" description="Helical" evidence="7">
    <location>
        <begin position="142"/>
        <end position="161"/>
    </location>
</feature>
<dbReference type="Proteomes" id="UP000199337">
    <property type="component" value="Unassembled WGS sequence"/>
</dbReference>
<keyword evidence="5 7" id="KW-1133">Transmembrane helix</keyword>
<feature type="transmembrane region" description="Helical" evidence="7">
    <location>
        <begin position="269"/>
        <end position="290"/>
    </location>
</feature>
<evidence type="ECO:0000256" key="2">
    <source>
        <dbReference type="ARBA" id="ARBA00007362"/>
    </source>
</evidence>
<dbReference type="AlphaFoldDB" id="A0A1I2PI44"/>
<dbReference type="Gene3D" id="1.10.3730.20">
    <property type="match status" value="1"/>
</dbReference>
<feature type="transmembrane region" description="Helical" evidence="7">
    <location>
        <begin position="7"/>
        <end position="24"/>
    </location>
</feature>
<feature type="transmembrane region" description="Helical" evidence="7">
    <location>
        <begin position="30"/>
        <end position="51"/>
    </location>
</feature>
<gene>
    <name evidence="9" type="ORF">SAMN05660649_00801</name>
</gene>
<reference evidence="10" key="1">
    <citation type="submission" date="2016-10" db="EMBL/GenBank/DDBJ databases">
        <authorList>
            <person name="Varghese N."/>
            <person name="Submissions S."/>
        </authorList>
    </citation>
    <scope>NUCLEOTIDE SEQUENCE [LARGE SCALE GENOMIC DNA]</scope>
    <source>
        <strain evidence="10">DSM 17038</strain>
    </source>
</reference>
<dbReference type="SUPFAM" id="SSF103481">
    <property type="entry name" value="Multidrug resistance efflux transporter EmrE"/>
    <property type="match status" value="1"/>
</dbReference>
<feature type="transmembrane region" description="Helical" evidence="7">
    <location>
        <begin position="63"/>
        <end position="80"/>
    </location>
</feature>
<keyword evidence="6 7" id="KW-0472">Membrane</keyword>
<dbReference type="Pfam" id="PF00892">
    <property type="entry name" value="EamA"/>
    <property type="match status" value="2"/>
</dbReference>
<evidence type="ECO:0000256" key="4">
    <source>
        <dbReference type="ARBA" id="ARBA00022692"/>
    </source>
</evidence>
<dbReference type="OrthoDB" id="9804865at2"/>
<sequence length="305" mass="33389">MTLLESNIILFSITLCWASSYIFMKNLPVNLSPFAYVTLTAGLASIILFIVFFKRIRDFNKNVLLRSAVMAAILCTSLIFEKLGIASIPASTASFVASLNVVIVPLLLLFFKEKLSNNNFLGILLILIGLALASGIKIGQPLKIGMLYMFFSSLFISVFIICTDRFTKGYDPLLLGVGQMFFTAIIAFGLWSFEEPGTFLALSYSNEMLANIFMLAFFSKAYAYIMLMYSQKYANPLSVTVIASTEPIVTMVLAFLIPGTFGVTESFTLIKIIGAVFIASGAICAGTNFLSKREVKPLAGNTITL</sequence>
<dbReference type="STRING" id="341036.SAMN05660649_00801"/>
<dbReference type="PANTHER" id="PTHR42920">
    <property type="entry name" value="OS03G0707200 PROTEIN-RELATED"/>
    <property type="match status" value="1"/>
</dbReference>
<feature type="transmembrane region" description="Helical" evidence="7">
    <location>
        <begin position="173"/>
        <end position="193"/>
    </location>
</feature>
<name>A0A1I2PI44_9FIRM</name>
<dbReference type="RefSeq" id="WP_092468922.1">
    <property type="nucleotide sequence ID" value="NZ_FOOX01000002.1"/>
</dbReference>
<comment type="subcellular location">
    <subcellularLocation>
        <location evidence="1">Cell membrane</location>
        <topology evidence="1">Multi-pass membrane protein</topology>
    </subcellularLocation>
</comment>
<protein>
    <submittedName>
        <fullName evidence="9">EamA-like transporter family protein</fullName>
    </submittedName>
</protein>
<evidence type="ECO:0000256" key="3">
    <source>
        <dbReference type="ARBA" id="ARBA00022475"/>
    </source>
</evidence>
<feature type="transmembrane region" description="Helical" evidence="7">
    <location>
        <begin position="208"/>
        <end position="225"/>
    </location>
</feature>
<evidence type="ECO:0000256" key="5">
    <source>
        <dbReference type="ARBA" id="ARBA00022989"/>
    </source>
</evidence>